<evidence type="ECO:0008006" key="8">
    <source>
        <dbReference type="Google" id="ProtNLM"/>
    </source>
</evidence>
<reference evidence="6 7" key="1">
    <citation type="journal article" date="2023" name="Sci. Data">
        <title>Genome assembly of the Korean intertidal mud-creeper Batillaria attramentaria.</title>
        <authorList>
            <person name="Patra A.K."/>
            <person name="Ho P.T."/>
            <person name="Jun S."/>
            <person name="Lee S.J."/>
            <person name="Kim Y."/>
            <person name="Won Y.J."/>
        </authorList>
    </citation>
    <scope>NUCLEOTIDE SEQUENCE [LARGE SCALE GENOMIC DNA]</scope>
    <source>
        <strain evidence="6">Wonlab-2016</strain>
    </source>
</reference>
<dbReference type="InterPro" id="IPR010345">
    <property type="entry name" value="IL-17_fam"/>
</dbReference>
<proteinExistence type="inferred from homology"/>
<evidence type="ECO:0000256" key="3">
    <source>
        <dbReference type="ARBA" id="ARBA00022525"/>
    </source>
</evidence>
<keyword evidence="3" id="KW-0964">Secreted</keyword>
<dbReference type="Gene3D" id="2.10.90.10">
    <property type="entry name" value="Cystine-knot cytokines"/>
    <property type="match status" value="1"/>
</dbReference>
<comment type="subcellular location">
    <subcellularLocation>
        <location evidence="1">Secreted</location>
    </subcellularLocation>
</comment>
<organism evidence="6 7">
    <name type="scientific">Batillaria attramentaria</name>
    <dbReference type="NCBI Taxonomy" id="370345"/>
    <lineage>
        <taxon>Eukaryota</taxon>
        <taxon>Metazoa</taxon>
        <taxon>Spiralia</taxon>
        <taxon>Lophotrochozoa</taxon>
        <taxon>Mollusca</taxon>
        <taxon>Gastropoda</taxon>
        <taxon>Caenogastropoda</taxon>
        <taxon>Sorbeoconcha</taxon>
        <taxon>Cerithioidea</taxon>
        <taxon>Batillariidae</taxon>
        <taxon>Batillaria</taxon>
    </lineage>
</organism>
<evidence type="ECO:0000313" key="7">
    <source>
        <dbReference type="Proteomes" id="UP001519460"/>
    </source>
</evidence>
<feature type="chain" id="PRO_5044844541" description="CTCK domain-containing protein" evidence="5">
    <location>
        <begin position="37"/>
        <end position="235"/>
    </location>
</feature>
<dbReference type="EMBL" id="JACVVK020000038">
    <property type="protein sequence ID" value="KAK7500318.1"/>
    <property type="molecule type" value="Genomic_DNA"/>
</dbReference>
<dbReference type="GO" id="GO:0005576">
    <property type="term" value="C:extracellular region"/>
    <property type="evidence" value="ECO:0007669"/>
    <property type="project" value="UniProtKB-SubCell"/>
</dbReference>
<keyword evidence="7" id="KW-1185">Reference proteome</keyword>
<name>A0ABD0LLJ9_9CAEN</name>
<feature type="signal peptide" evidence="5">
    <location>
        <begin position="1"/>
        <end position="36"/>
    </location>
</feature>
<protein>
    <recommendedName>
        <fullName evidence="8">CTCK domain-containing protein</fullName>
    </recommendedName>
</protein>
<comment type="similarity">
    <text evidence="2">Belongs to the IL-17 family.</text>
</comment>
<dbReference type="Pfam" id="PF06083">
    <property type="entry name" value="IL17"/>
    <property type="match status" value="1"/>
</dbReference>
<evidence type="ECO:0000256" key="1">
    <source>
        <dbReference type="ARBA" id="ARBA00004613"/>
    </source>
</evidence>
<dbReference type="Proteomes" id="UP001519460">
    <property type="component" value="Unassembled WGS sequence"/>
</dbReference>
<evidence type="ECO:0000256" key="4">
    <source>
        <dbReference type="ARBA" id="ARBA00022729"/>
    </source>
</evidence>
<evidence type="ECO:0000313" key="6">
    <source>
        <dbReference type="EMBL" id="KAK7500318.1"/>
    </source>
</evidence>
<accession>A0ABD0LLJ9</accession>
<evidence type="ECO:0000256" key="2">
    <source>
        <dbReference type="ARBA" id="ARBA00007236"/>
    </source>
</evidence>
<dbReference type="InterPro" id="IPR029034">
    <property type="entry name" value="Cystine-knot_cytokine"/>
</dbReference>
<evidence type="ECO:0000256" key="5">
    <source>
        <dbReference type="SAM" id="SignalP"/>
    </source>
</evidence>
<keyword evidence="4 5" id="KW-0732">Signal</keyword>
<dbReference type="AlphaFoldDB" id="A0ABD0LLJ9"/>
<gene>
    <name evidence="6" type="ORF">BaRGS_00008541</name>
</gene>
<sequence length="235" mass="25254">MVLQINRPAYLVSRAGLFCLAAALVILSSLPASTTALPLTDVVERAMSVAKGQSLHHRARRAAEITNCALPENLEQMFQDLNSGISSTQFLRPAGSNGQTISYPTGEKGRLIPIPGADTTCPTKVQVDENASVASRSLCPFYNDILVMPEGYYPPTFLYAKCKCTDCIENDAYGCEPVSYKVAVLKPSGCSNGLQLYEEIQIDLHTSCTCAARGRNVEADSITTTTPGCTGQECF</sequence>
<comment type="caution">
    <text evidence="6">The sequence shown here is derived from an EMBL/GenBank/DDBJ whole genome shotgun (WGS) entry which is preliminary data.</text>
</comment>
<dbReference type="SUPFAM" id="SSF57501">
    <property type="entry name" value="Cystine-knot cytokines"/>
    <property type="match status" value="1"/>
</dbReference>